<feature type="domain" description="Stress-response A/B barrel" evidence="1">
    <location>
        <begin position="2"/>
        <end position="98"/>
    </location>
</feature>
<evidence type="ECO:0000313" key="3">
    <source>
        <dbReference type="Proteomes" id="UP000315700"/>
    </source>
</evidence>
<organism evidence="2 3">
    <name type="scientific">Caulifigura coniformis</name>
    <dbReference type="NCBI Taxonomy" id="2527983"/>
    <lineage>
        <taxon>Bacteria</taxon>
        <taxon>Pseudomonadati</taxon>
        <taxon>Planctomycetota</taxon>
        <taxon>Planctomycetia</taxon>
        <taxon>Planctomycetales</taxon>
        <taxon>Planctomycetaceae</taxon>
        <taxon>Caulifigura</taxon>
    </lineage>
</organism>
<dbReference type="SUPFAM" id="SSF54909">
    <property type="entry name" value="Dimeric alpha+beta barrel"/>
    <property type="match status" value="1"/>
</dbReference>
<sequence length="102" mass="11782">MLAHDVYFTLFDASPKAIDEMVAACHKYLKNHPGVVFFAAGKCGDEFNRPVNDRMYDVALHVYFQDKEAHDAYQTVADHVTFIEQNKPKWKQVRVFDSWVTG</sequence>
<dbReference type="InterPro" id="IPR011008">
    <property type="entry name" value="Dimeric_a/b-barrel"/>
</dbReference>
<gene>
    <name evidence="2" type="ORF">Pan44_54920</name>
</gene>
<dbReference type="RefSeq" id="WP_145034773.1">
    <property type="nucleotide sequence ID" value="NZ_CP036271.1"/>
</dbReference>
<dbReference type="Proteomes" id="UP000315700">
    <property type="component" value="Chromosome"/>
</dbReference>
<reference evidence="2 3" key="1">
    <citation type="submission" date="2019-02" db="EMBL/GenBank/DDBJ databases">
        <title>Deep-cultivation of Planctomycetes and their phenomic and genomic characterization uncovers novel biology.</title>
        <authorList>
            <person name="Wiegand S."/>
            <person name="Jogler M."/>
            <person name="Boedeker C."/>
            <person name="Pinto D."/>
            <person name="Vollmers J."/>
            <person name="Rivas-Marin E."/>
            <person name="Kohn T."/>
            <person name="Peeters S.H."/>
            <person name="Heuer A."/>
            <person name="Rast P."/>
            <person name="Oberbeckmann S."/>
            <person name="Bunk B."/>
            <person name="Jeske O."/>
            <person name="Meyerdierks A."/>
            <person name="Storesund J.E."/>
            <person name="Kallscheuer N."/>
            <person name="Luecker S."/>
            <person name="Lage O.M."/>
            <person name="Pohl T."/>
            <person name="Merkel B.J."/>
            <person name="Hornburger P."/>
            <person name="Mueller R.-W."/>
            <person name="Bruemmer F."/>
            <person name="Labrenz M."/>
            <person name="Spormann A.M."/>
            <person name="Op den Camp H."/>
            <person name="Overmann J."/>
            <person name="Amann R."/>
            <person name="Jetten M.S.M."/>
            <person name="Mascher T."/>
            <person name="Medema M.H."/>
            <person name="Devos D.P."/>
            <person name="Kaster A.-K."/>
            <person name="Ovreas L."/>
            <person name="Rohde M."/>
            <person name="Galperin M.Y."/>
            <person name="Jogler C."/>
        </authorList>
    </citation>
    <scope>NUCLEOTIDE SEQUENCE [LARGE SCALE GENOMIC DNA]</scope>
    <source>
        <strain evidence="2 3">Pan44</strain>
    </source>
</reference>
<evidence type="ECO:0000313" key="2">
    <source>
        <dbReference type="EMBL" id="QDT57423.1"/>
    </source>
</evidence>
<dbReference type="Gene3D" id="3.30.70.100">
    <property type="match status" value="1"/>
</dbReference>
<dbReference type="KEGG" id="ccos:Pan44_54920"/>
<name>A0A517SMS4_9PLAN</name>
<dbReference type="Pfam" id="PF07876">
    <property type="entry name" value="Dabb"/>
    <property type="match status" value="1"/>
</dbReference>
<accession>A0A517SMS4</accession>
<dbReference type="SMART" id="SM00886">
    <property type="entry name" value="Dabb"/>
    <property type="match status" value="1"/>
</dbReference>
<dbReference type="PROSITE" id="PS51502">
    <property type="entry name" value="S_R_A_B_BARREL"/>
    <property type="match status" value="1"/>
</dbReference>
<evidence type="ECO:0000259" key="1">
    <source>
        <dbReference type="PROSITE" id="PS51502"/>
    </source>
</evidence>
<proteinExistence type="predicted"/>
<protein>
    <submittedName>
        <fullName evidence="2">Stress responsive A/B Barrel Domain protein</fullName>
    </submittedName>
</protein>
<dbReference type="InterPro" id="IPR013097">
    <property type="entry name" value="Dabb"/>
</dbReference>
<keyword evidence="3" id="KW-1185">Reference proteome</keyword>
<dbReference type="EMBL" id="CP036271">
    <property type="protein sequence ID" value="QDT57423.1"/>
    <property type="molecule type" value="Genomic_DNA"/>
</dbReference>
<dbReference type="InParanoid" id="A0A517SMS4"/>
<dbReference type="AlphaFoldDB" id="A0A517SMS4"/>
<dbReference type="OrthoDB" id="8114960at2"/>